<dbReference type="GeneID" id="85357509"/>
<accession>A0AA39JYG2</accession>
<evidence type="ECO:0000313" key="3">
    <source>
        <dbReference type="Proteomes" id="UP001175211"/>
    </source>
</evidence>
<gene>
    <name evidence="2" type="ORF">EV420DRAFT_1564013</name>
</gene>
<dbReference type="AlphaFoldDB" id="A0AA39JYG2"/>
<evidence type="ECO:0000313" key="2">
    <source>
        <dbReference type="EMBL" id="KAK0449784.1"/>
    </source>
</evidence>
<feature type="domain" description="F-box" evidence="1">
    <location>
        <begin position="26"/>
        <end position="75"/>
    </location>
</feature>
<proteinExistence type="predicted"/>
<sequence>MMQTRRLEESVAISKTRRGRRAKFFKSQLADVPFEIYLEIFSYLDPVDLLRLARTTKHFSGFLMSRSVLSLWKRARSYVTPLPDMGPLTSEPAIIDFMFEKGCNYCASDENSGVMTMTTTRACRKCILRLHVSESELSANSKTSGLIEFIKAQYSVYFIEPRLVLRKGEKHRTYFLPTMERLGQEYDALNGDQPAISVWMRGKCAEFNSYRRLMAEAGIWWNKQELKAKDNLVVDRLAEVNRRLVTLGWGEELAIIPSHHIADHKLVKKSEKLTEKAWARMEAVLVGILQSHKDKRLLSGRFNGVRNILSNALKCHLISSSTSFAPDYVSLAAMEDCKRILDATPLDQALTEDTFSPVLNRLAEIVDEWRAAKKVECLEMLRQATDTEADEEDLYLATTVFQCLACKQPLMYPKVLVHQCGQLSRRRFSCPQNSDELPWLQSQKLFRFYKGASDVARAIVIACDLDPKVVTYVHMNTLHPLLECLGRHDFGRLVLRWQQGLVHASNHSTTPQFALLEGKDKSEAEYIEGMKGKGWQDIYNEGFNRFRCSDCSEICEASMLGHHLANCHPSFTVEEFAQKISYVTDDPLPDAFISLSGKRRRVRPHE</sequence>
<dbReference type="EMBL" id="JAUEPS010000037">
    <property type="protein sequence ID" value="KAK0449784.1"/>
    <property type="molecule type" value="Genomic_DNA"/>
</dbReference>
<dbReference type="Proteomes" id="UP001175211">
    <property type="component" value="Unassembled WGS sequence"/>
</dbReference>
<dbReference type="RefSeq" id="XP_060327076.1">
    <property type="nucleotide sequence ID" value="XM_060473961.1"/>
</dbReference>
<dbReference type="PROSITE" id="PS50181">
    <property type="entry name" value="FBOX"/>
    <property type="match status" value="1"/>
</dbReference>
<protein>
    <recommendedName>
        <fullName evidence="1">F-box domain-containing protein</fullName>
    </recommendedName>
</protein>
<comment type="caution">
    <text evidence="2">The sequence shown here is derived from an EMBL/GenBank/DDBJ whole genome shotgun (WGS) entry which is preliminary data.</text>
</comment>
<dbReference type="Gene3D" id="1.20.1280.50">
    <property type="match status" value="1"/>
</dbReference>
<dbReference type="Pfam" id="PF12937">
    <property type="entry name" value="F-box-like"/>
    <property type="match status" value="1"/>
</dbReference>
<dbReference type="InterPro" id="IPR001810">
    <property type="entry name" value="F-box_dom"/>
</dbReference>
<dbReference type="SMART" id="SM00256">
    <property type="entry name" value="FBOX"/>
    <property type="match status" value="1"/>
</dbReference>
<dbReference type="CDD" id="cd09917">
    <property type="entry name" value="F-box_SF"/>
    <property type="match status" value="1"/>
</dbReference>
<dbReference type="SUPFAM" id="SSF81383">
    <property type="entry name" value="F-box domain"/>
    <property type="match status" value="1"/>
</dbReference>
<keyword evidence="3" id="KW-1185">Reference proteome</keyword>
<reference evidence="2" key="1">
    <citation type="submission" date="2023-06" db="EMBL/GenBank/DDBJ databases">
        <authorList>
            <consortium name="Lawrence Berkeley National Laboratory"/>
            <person name="Ahrendt S."/>
            <person name="Sahu N."/>
            <person name="Indic B."/>
            <person name="Wong-Bajracharya J."/>
            <person name="Merenyi Z."/>
            <person name="Ke H.-M."/>
            <person name="Monk M."/>
            <person name="Kocsube S."/>
            <person name="Drula E."/>
            <person name="Lipzen A."/>
            <person name="Balint B."/>
            <person name="Henrissat B."/>
            <person name="Andreopoulos B."/>
            <person name="Martin F.M."/>
            <person name="Harder C.B."/>
            <person name="Rigling D."/>
            <person name="Ford K.L."/>
            <person name="Foster G.D."/>
            <person name="Pangilinan J."/>
            <person name="Papanicolaou A."/>
            <person name="Barry K."/>
            <person name="LaButti K."/>
            <person name="Viragh M."/>
            <person name="Koriabine M."/>
            <person name="Yan M."/>
            <person name="Riley R."/>
            <person name="Champramary S."/>
            <person name="Plett K.L."/>
            <person name="Tsai I.J."/>
            <person name="Slot J."/>
            <person name="Sipos G."/>
            <person name="Plett J."/>
            <person name="Nagy L.G."/>
            <person name="Grigoriev I.V."/>
        </authorList>
    </citation>
    <scope>NUCLEOTIDE SEQUENCE</scope>
    <source>
        <strain evidence="2">CCBAS 213</strain>
    </source>
</reference>
<organism evidence="2 3">
    <name type="scientific">Armillaria tabescens</name>
    <name type="common">Ringless honey mushroom</name>
    <name type="synonym">Agaricus tabescens</name>
    <dbReference type="NCBI Taxonomy" id="1929756"/>
    <lineage>
        <taxon>Eukaryota</taxon>
        <taxon>Fungi</taxon>
        <taxon>Dikarya</taxon>
        <taxon>Basidiomycota</taxon>
        <taxon>Agaricomycotina</taxon>
        <taxon>Agaricomycetes</taxon>
        <taxon>Agaricomycetidae</taxon>
        <taxon>Agaricales</taxon>
        <taxon>Marasmiineae</taxon>
        <taxon>Physalacriaceae</taxon>
        <taxon>Desarmillaria</taxon>
    </lineage>
</organism>
<name>A0AA39JYG2_ARMTA</name>
<evidence type="ECO:0000259" key="1">
    <source>
        <dbReference type="PROSITE" id="PS50181"/>
    </source>
</evidence>
<dbReference type="InterPro" id="IPR036047">
    <property type="entry name" value="F-box-like_dom_sf"/>
</dbReference>